<proteinExistence type="predicted"/>
<accession>A0A0G1WQK8</accession>
<name>A0A0G1WQK8_9BACT</name>
<evidence type="ECO:0000256" key="4">
    <source>
        <dbReference type="PROSITE-ProRule" id="PRU10141"/>
    </source>
</evidence>
<keyword evidence="1" id="KW-0689">Ribosomal protein</keyword>
<keyword evidence="4" id="KW-0067">ATP-binding</keyword>
<evidence type="ECO:0000256" key="1">
    <source>
        <dbReference type="ARBA" id="ARBA00022980"/>
    </source>
</evidence>
<evidence type="ECO:0000256" key="5">
    <source>
        <dbReference type="SAM" id="MobiDB-lite"/>
    </source>
</evidence>
<dbReference type="AlphaFoldDB" id="A0A0G1WQK8"/>
<feature type="binding site" evidence="4">
    <location>
        <position position="139"/>
    </location>
    <ligand>
        <name>ATP</name>
        <dbReference type="ChEBI" id="CHEBI:30616"/>
    </ligand>
</feature>
<evidence type="ECO:0000256" key="2">
    <source>
        <dbReference type="ARBA" id="ARBA00023274"/>
    </source>
</evidence>
<dbReference type="InterPro" id="IPR017441">
    <property type="entry name" value="Protein_kinase_ATP_BS"/>
</dbReference>
<dbReference type="GO" id="GO:0005524">
    <property type="term" value="F:ATP binding"/>
    <property type="evidence" value="ECO:0007669"/>
    <property type="project" value="UniProtKB-UniRule"/>
</dbReference>
<dbReference type="PROSITE" id="PS00107">
    <property type="entry name" value="PROTEIN_KINASE_ATP"/>
    <property type="match status" value="1"/>
</dbReference>
<comment type="caution">
    <text evidence="6">The sequence shown here is derived from an EMBL/GenBank/DDBJ whole genome shotgun (WGS) entry which is preliminary data.</text>
</comment>
<feature type="region of interest" description="Disordered" evidence="5">
    <location>
        <begin position="20"/>
        <end position="39"/>
    </location>
</feature>
<dbReference type="GO" id="GO:0005840">
    <property type="term" value="C:ribosome"/>
    <property type="evidence" value="ECO:0007669"/>
    <property type="project" value="UniProtKB-KW"/>
</dbReference>
<dbReference type="EMBL" id="LCQQ01000014">
    <property type="protein sequence ID" value="KKW21118.1"/>
    <property type="molecule type" value="Genomic_DNA"/>
</dbReference>
<protein>
    <recommendedName>
        <fullName evidence="3">50S ribosomal protein L15</fullName>
    </recommendedName>
</protein>
<dbReference type="InterPro" id="IPR036227">
    <property type="entry name" value="Ribosomal_uL15/eL18_sf"/>
</dbReference>
<dbReference type="Gene3D" id="3.100.10.10">
    <property type="match status" value="1"/>
</dbReference>
<dbReference type="Proteomes" id="UP000034201">
    <property type="component" value="Unassembled WGS sequence"/>
</dbReference>
<keyword evidence="4" id="KW-0547">Nucleotide-binding</keyword>
<dbReference type="GO" id="GO:1990904">
    <property type="term" value="C:ribonucleoprotein complex"/>
    <property type="evidence" value="ECO:0007669"/>
    <property type="project" value="UniProtKB-KW"/>
</dbReference>
<evidence type="ECO:0000313" key="7">
    <source>
        <dbReference type="Proteomes" id="UP000034201"/>
    </source>
</evidence>
<organism evidence="6 7">
    <name type="scientific">Candidatus Adlerbacteria bacterium GW2011_GWC1_50_9</name>
    <dbReference type="NCBI Taxonomy" id="1618608"/>
    <lineage>
        <taxon>Bacteria</taxon>
        <taxon>Candidatus Adleribacteriota</taxon>
    </lineage>
</organism>
<sequence>MQIHNVIPKAKRIRVHRIGRGGKRGTYSGRGIKGQKARAGAKIRPAERDILKKIPKLRGYRFKSFRESPVAVSFRKIEERFPAGATVTPEALFEKKLIRRVKGRMPRVKIVGGGKGGKIFAFKGILFSRSSAADVAAKK</sequence>
<gene>
    <name evidence="6" type="ORF">UY61_C0014G0012</name>
</gene>
<evidence type="ECO:0000256" key="3">
    <source>
        <dbReference type="ARBA" id="ARBA00035497"/>
    </source>
</evidence>
<evidence type="ECO:0000313" key="6">
    <source>
        <dbReference type="EMBL" id="KKW21118.1"/>
    </source>
</evidence>
<dbReference type="SUPFAM" id="SSF52080">
    <property type="entry name" value="Ribosomal proteins L15p and L18e"/>
    <property type="match status" value="1"/>
</dbReference>
<reference evidence="6 7" key="1">
    <citation type="journal article" date="2015" name="Nature">
        <title>rRNA introns, odd ribosomes, and small enigmatic genomes across a large radiation of phyla.</title>
        <authorList>
            <person name="Brown C.T."/>
            <person name="Hug L.A."/>
            <person name="Thomas B.C."/>
            <person name="Sharon I."/>
            <person name="Castelle C.J."/>
            <person name="Singh A."/>
            <person name="Wilkins M.J."/>
            <person name="Williams K.H."/>
            <person name="Banfield J.F."/>
        </authorList>
    </citation>
    <scope>NUCLEOTIDE SEQUENCE [LARGE SCALE GENOMIC DNA]</scope>
</reference>
<keyword evidence="2" id="KW-0687">Ribonucleoprotein</keyword>